<evidence type="ECO:0000313" key="12">
    <source>
        <dbReference type="EMBL" id="MCK9876141.1"/>
    </source>
</evidence>
<dbReference type="EC" id="4.2.1.33" evidence="10"/>
<comment type="pathway">
    <text evidence="3 10">Amino-acid biosynthesis; L-leucine biosynthesis; L-leucine from 3-methyl-2-oxobutanoate: step 2/4.</text>
</comment>
<evidence type="ECO:0000313" key="13">
    <source>
        <dbReference type="Proteomes" id="UP001201873"/>
    </source>
</evidence>
<evidence type="ECO:0000256" key="5">
    <source>
        <dbReference type="ARBA" id="ARBA00011271"/>
    </source>
</evidence>
<dbReference type="Pfam" id="PF00694">
    <property type="entry name" value="Aconitase_C"/>
    <property type="match status" value="1"/>
</dbReference>
<gene>
    <name evidence="10 12" type="primary">leuD</name>
    <name evidence="12" type="ORF">MXD59_10200</name>
</gene>
<dbReference type="Gene3D" id="3.20.19.10">
    <property type="entry name" value="Aconitase, domain 4"/>
    <property type="match status" value="1"/>
</dbReference>
<organism evidence="12 13">
    <name type="scientific">Frankia umida</name>
    <dbReference type="NCBI Taxonomy" id="573489"/>
    <lineage>
        <taxon>Bacteria</taxon>
        <taxon>Bacillati</taxon>
        <taxon>Actinomycetota</taxon>
        <taxon>Actinomycetes</taxon>
        <taxon>Frankiales</taxon>
        <taxon>Frankiaceae</taxon>
        <taxon>Frankia</taxon>
    </lineage>
</organism>
<keyword evidence="8 10" id="KW-0456">Lyase</keyword>
<dbReference type="SUPFAM" id="SSF52016">
    <property type="entry name" value="LeuD/IlvD-like"/>
    <property type="match status" value="1"/>
</dbReference>
<comment type="similarity">
    <text evidence="4 10">Belongs to the LeuD family. LeuD type 1 subfamily.</text>
</comment>
<evidence type="ECO:0000256" key="2">
    <source>
        <dbReference type="ARBA" id="ARBA00002695"/>
    </source>
</evidence>
<evidence type="ECO:0000256" key="7">
    <source>
        <dbReference type="ARBA" id="ARBA00022605"/>
    </source>
</evidence>
<dbReference type="InterPro" id="IPR015928">
    <property type="entry name" value="Aconitase/3IPM_dehydase_swvl"/>
</dbReference>
<dbReference type="InterPro" id="IPR004431">
    <property type="entry name" value="3-IsopropMal_deHydase_ssu"/>
</dbReference>
<evidence type="ECO:0000256" key="8">
    <source>
        <dbReference type="ARBA" id="ARBA00023239"/>
    </source>
</evidence>
<dbReference type="HAMAP" id="MF_01031">
    <property type="entry name" value="LeuD_type1"/>
    <property type="match status" value="1"/>
</dbReference>
<sequence>MEAFTTHTGRAVPLRRSDVDTDQIIPSDWLKRIERTGFGAGLFSEWRADESFVLNNPAYAGASILLAGMDFGTGSSREHAVWALQDYGFRAVISARFADIFRGNALGNGLLPVQLAAQTVERLQTAVEQDPTLEITVDLVAREVRGADVTASFELDDFTRWRLLEGLDDVGLTLRHEELVTAFERTRPAWLPTTG</sequence>
<evidence type="ECO:0000256" key="6">
    <source>
        <dbReference type="ARBA" id="ARBA00022430"/>
    </source>
</evidence>
<proteinExistence type="inferred from homology"/>
<evidence type="ECO:0000256" key="1">
    <source>
        <dbReference type="ARBA" id="ARBA00000491"/>
    </source>
</evidence>
<accession>A0ABT0JXC6</accession>
<keyword evidence="13" id="KW-1185">Reference proteome</keyword>
<keyword evidence="7 10" id="KW-0028">Amino-acid biosynthesis</keyword>
<name>A0ABT0JXC6_9ACTN</name>
<evidence type="ECO:0000256" key="4">
    <source>
        <dbReference type="ARBA" id="ARBA00009845"/>
    </source>
</evidence>
<comment type="caution">
    <text evidence="12">The sequence shown here is derived from an EMBL/GenBank/DDBJ whole genome shotgun (WGS) entry which is preliminary data.</text>
</comment>
<evidence type="ECO:0000256" key="9">
    <source>
        <dbReference type="ARBA" id="ARBA00023304"/>
    </source>
</evidence>
<dbReference type="PANTHER" id="PTHR43345">
    <property type="entry name" value="3-ISOPROPYLMALATE DEHYDRATASE SMALL SUBUNIT 2-RELATED-RELATED"/>
    <property type="match status" value="1"/>
</dbReference>
<dbReference type="NCBIfam" id="NF002458">
    <property type="entry name" value="PRK01641.1"/>
    <property type="match status" value="1"/>
</dbReference>
<comment type="subunit">
    <text evidence="5 10">Heterodimer of LeuC and LeuD.</text>
</comment>
<keyword evidence="9 10" id="KW-0100">Branched-chain amino acid biosynthesis</keyword>
<dbReference type="Proteomes" id="UP001201873">
    <property type="component" value="Unassembled WGS sequence"/>
</dbReference>
<dbReference type="CDD" id="cd01577">
    <property type="entry name" value="IPMI_Swivel"/>
    <property type="match status" value="1"/>
</dbReference>
<dbReference type="InterPro" id="IPR000573">
    <property type="entry name" value="AconitaseA/IPMdHydase_ssu_swvl"/>
</dbReference>
<comment type="function">
    <text evidence="2 10">Catalyzes the isomerization between 2-isopropylmalate and 3-isopropylmalate, via the formation of 2-isopropylmaleate.</text>
</comment>
<feature type="domain" description="Aconitase A/isopropylmalate dehydratase small subunit swivel" evidence="11">
    <location>
        <begin position="1"/>
        <end position="117"/>
    </location>
</feature>
<dbReference type="NCBIfam" id="TIGR00171">
    <property type="entry name" value="leuD"/>
    <property type="match status" value="1"/>
</dbReference>
<dbReference type="InterPro" id="IPR033940">
    <property type="entry name" value="IPMI_Swivel"/>
</dbReference>
<evidence type="ECO:0000256" key="3">
    <source>
        <dbReference type="ARBA" id="ARBA00004729"/>
    </source>
</evidence>
<evidence type="ECO:0000259" key="11">
    <source>
        <dbReference type="Pfam" id="PF00694"/>
    </source>
</evidence>
<keyword evidence="6 10" id="KW-0432">Leucine biosynthesis</keyword>
<dbReference type="GO" id="GO:0003861">
    <property type="term" value="F:3-isopropylmalate dehydratase activity"/>
    <property type="evidence" value="ECO:0007669"/>
    <property type="project" value="UniProtKB-EC"/>
</dbReference>
<dbReference type="PANTHER" id="PTHR43345:SF5">
    <property type="entry name" value="3-ISOPROPYLMALATE DEHYDRATASE SMALL SUBUNIT"/>
    <property type="match status" value="1"/>
</dbReference>
<dbReference type="EMBL" id="JALKFT010000008">
    <property type="protein sequence ID" value="MCK9876141.1"/>
    <property type="molecule type" value="Genomic_DNA"/>
</dbReference>
<evidence type="ECO:0000256" key="10">
    <source>
        <dbReference type="HAMAP-Rule" id="MF_01031"/>
    </source>
</evidence>
<dbReference type="RefSeq" id="WP_248824476.1">
    <property type="nucleotide sequence ID" value="NZ_JALKFT010000008.1"/>
</dbReference>
<protein>
    <recommendedName>
        <fullName evidence="10">3-isopropylmalate dehydratase small subunit</fullName>
        <ecNumber evidence="10">4.2.1.33</ecNumber>
    </recommendedName>
    <alternativeName>
        <fullName evidence="10">Alpha-IPM isomerase</fullName>
        <shortName evidence="10">IPMI</shortName>
    </alternativeName>
    <alternativeName>
        <fullName evidence="10">Isopropylmalate isomerase</fullName>
    </alternativeName>
</protein>
<comment type="catalytic activity">
    <reaction evidence="1 10">
        <text>(2R,3S)-3-isopropylmalate = (2S)-2-isopropylmalate</text>
        <dbReference type="Rhea" id="RHEA:32287"/>
        <dbReference type="ChEBI" id="CHEBI:1178"/>
        <dbReference type="ChEBI" id="CHEBI:35121"/>
        <dbReference type="EC" id="4.2.1.33"/>
    </reaction>
</comment>
<dbReference type="InterPro" id="IPR050075">
    <property type="entry name" value="LeuD"/>
</dbReference>
<reference evidence="12 13" key="1">
    <citation type="submission" date="2022-04" db="EMBL/GenBank/DDBJ databases">
        <title>Genome diversity in the genus Frankia.</title>
        <authorList>
            <person name="Carlos-Shanley C."/>
            <person name="Hahn D."/>
        </authorList>
    </citation>
    <scope>NUCLEOTIDE SEQUENCE [LARGE SCALE GENOMIC DNA]</scope>
    <source>
        <strain evidence="12 13">Ag45/Mut15</strain>
    </source>
</reference>